<evidence type="ECO:0000256" key="6">
    <source>
        <dbReference type="ARBA" id="ARBA00022989"/>
    </source>
</evidence>
<evidence type="ECO:0000256" key="1">
    <source>
        <dbReference type="ARBA" id="ARBA00004370"/>
    </source>
</evidence>
<geneLocation type="plasmid" evidence="11">
    <name>phdza17.2</name>
</geneLocation>
<feature type="transmembrane region" description="Helical" evidence="8">
    <location>
        <begin position="12"/>
        <end position="32"/>
    </location>
</feature>
<reference evidence="11" key="2">
    <citation type="submission" date="2017-11" db="EMBL/GenBank/DDBJ databases">
        <title>PacBio sequencing of new strain of the secondary endosymbiont Candidatus Hamiltonella defensa.</title>
        <authorList>
            <person name="Strand M.R."/>
            <person name="Oliver K."/>
        </authorList>
    </citation>
    <scope>NUCLEOTIDE SEQUENCE [LARGE SCALE GENOMIC DNA]</scope>
    <source>
        <strain evidence="11">ZA17</strain>
        <plasmid evidence="11">phdza17.2</plasmid>
    </source>
</reference>
<dbReference type="GO" id="GO:0005524">
    <property type="term" value="F:ATP binding"/>
    <property type="evidence" value="ECO:0007669"/>
    <property type="project" value="UniProtKB-KW"/>
</dbReference>
<keyword evidence="3 8" id="KW-0812">Transmembrane</keyword>
<dbReference type="InterPro" id="IPR007792">
    <property type="entry name" value="T4SS_VirB3/TrbD/AvhB"/>
</dbReference>
<dbReference type="InterPro" id="IPR018145">
    <property type="entry name" value="CagE_TrbE_VirB_cntrl_dom"/>
</dbReference>
<evidence type="ECO:0000256" key="8">
    <source>
        <dbReference type="SAM" id="Phobius"/>
    </source>
</evidence>
<evidence type="ECO:0000256" key="7">
    <source>
        <dbReference type="ARBA" id="ARBA00023136"/>
    </source>
</evidence>
<dbReference type="EMBL" id="CP017615">
    <property type="protein sequence ID" value="ATW34849.1"/>
    <property type="molecule type" value="Genomic_DNA"/>
</dbReference>
<keyword evidence="10" id="KW-0614">Plasmid</keyword>
<dbReference type="PANTHER" id="PTHR30121">
    <property type="entry name" value="UNCHARACTERIZED PROTEIN YJGR-RELATED"/>
    <property type="match status" value="1"/>
</dbReference>
<name>A0A2D3TGB8_9ENTR</name>
<evidence type="ECO:0000259" key="9">
    <source>
        <dbReference type="Pfam" id="PF03135"/>
    </source>
</evidence>
<protein>
    <submittedName>
        <fullName evidence="10">ATPase</fullName>
    </submittedName>
</protein>
<dbReference type="InterPro" id="IPR027417">
    <property type="entry name" value="P-loop_NTPase"/>
</dbReference>
<proteinExistence type="inferred from homology"/>
<dbReference type="RefSeq" id="WP_100097237.1">
    <property type="nucleotide sequence ID" value="NZ_CP017615.1"/>
</dbReference>
<feature type="transmembrane region" description="Helical" evidence="8">
    <location>
        <begin position="38"/>
        <end position="57"/>
    </location>
</feature>
<comment type="subcellular location">
    <subcellularLocation>
        <location evidence="1">Membrane</location>
    </subcellularLocation>
</comment>
<dbReference type="Proteomes" id="UP000229055">
    <property type="component" value="Plasmid pHDZA17.2"/>
</dbReference>
<feature type="transmembrane region" description="Helical" evidence="8">
    <location>
        <begin position="446"/>
        <end position="463"/>
    </location>
</feature>
<dbReference type="GO" id="GO:0016020">
    <property type="term" value="C:membrane"/>
    <property type="evidence" value="ECO:0007669"/>
    <property type="project" value="UniProtKB-SubCell"/>
</dbReference>
<keyword evidence="5" id="KW-0067">ATP-binding</keyword>
<keyword evidence="7 8" id="KW-0472">Membrane</keyword>
<evidence type="ECO:0000256" key="4">
    <source>
        <dbReference type="ARBA" id="ARBA00022741"/>
    </source>
</evidence>
<sequence>MSTIYKALTRQAVLPGIGVPLVPFVVIEGALISLSANISWFFLIVAFAAWVIMKLMTEEDDAIFHLMRLKMRTLGIDVINRFYGTTVFSASQYDDIDIKEIADCMKLNQRLPLEKLIPYSSHIDTHIVKTRENDEMATWEVIGVPFECEDDNDLAIINSQLNTMIRAWEGKPVTFYTHRLRETFYDHLDTPSGHPFADEISKKYYEGIKKSQLYQNRLFFTLCYAPFGKEQKMQHKIRNIHDKQKAIAETLPEMREMVSKISASLARFHAQPLGIFETEKGVYSSQLSFYQYLLSGHWQRVRLSATPLYEVLGGVDIFLSQDSGQVNTPRGKRFFRSLEIKDFCENSESGLLDSLAYLRMTYVMTTSFTALGKQEAQAAIKDKIRKLKSAGDEAASQLIDLEVAKDLHGSGVIAFGKYHYSLVIYADSLDELTAHTNKVMTILEDLGMIVALSMLSLGAAYLAQLPGVYHLRPRLALMSSQNFVDFESFHNFFSGKRKGVPWGEPLVQLKTPAGGKYDLNLHNTLMGVNELGKKTLGHTDVLGQAGSGKTVLLMFMMVMMQKWRNADLFPVNSPVKRLTTVFFDKDRATEPGIRALGGQYFSIKSGEMTGFAPFMLDATQRNVIFVKQLMKIICTLNGNTLTTREELRLNTGVARVMALPHDVRRFGVTALINHISEPDNREARENGVKIRLSRWAQGGDLAWVFDNDNDTFDLSQYDNFGIDGTEFLDNPEVCPAIAFYLLYRVTRLLDGRRLVIFMDEFWQWIGNPAFADFVYNRLKTMRKLNGIIIPATQSPEEILKSSVSGAMREQCTTHIYLANPKADYDQYVNQLKVPERYFNIIKNLDPLSRQFLIVKSPLYKGNLNDFAALVTLDLSGLGVTTKLLSTDKDDLEVFDSLFKDGLRPDEWIDTYLKLVS</sequence>
<accession>A0A2D3TGB8</accession>
<evidence type="ECO:0000256" key="3">
    <source>
        <dbReference type="ARBA" id="ARBA00022692"/>
    </source>
</evidence>
<gene>
    <name evidence="10" type="ORF">BJP43_10755</name>
</gene>
<evidence type="ECO:0000256" key="5">
    <source>
        <dbReference type="ARBA" id="ARBA00022840"/>
    </source>
</evidence>
<dbReference type="Gene3D" id="3.40.50.300">
    <property type="entry name" value="P-loop containing nucleotide triphosphate hydrolases"/>
    <property type="match status" value="1"/>
</dbReference>
<dbReference type="SUPFAM" id="SSF52540">
    <property type="entry name" value="P-loop containing nucleoside triphosphate hydrolases"/>
    <property type="match status" value="1"/>
</dbReference>
<organism evidence="10 11">
    <name type="scientific">Candidatus Williamhamiltonella defendens</name>
    <dbReference type="NCBI Taxonomy" id="138072"/>
    <lineage>
        <taxon>Bacteria</taxon>
        <taxon>Pseudomonadati</taxon>
        <taxon>Pseudomonadota</taxon>
        <taxon>Gammaproteobacteria</taxon>
        <taxon>Enterobacterales</taxon>
        <taxon>Enterobacteriaceae</taxon>
        <taxon>aphid secondary symbionts</taxon>
        <taxon>Candidatus Williamhamiltonella</taxon>
    </lineage>
</organism>
<evidence type="ECO:0000256" key="2">
    <source>
        <dbReference type="ARBA" id="ARBA00006512"/>
    </source>
</evidence>
<evidence type="ECO:0000313" key="11">
    <source>
        <dbReference type="Proteomes" id="UP000229055"/>
    </source>
</evidence>
<reference evidence="11" key="1">
    <citation type="submission" date="2016-10" db="EMBL/GenBank/DDBJ databases">
        <authorList>
            <person name="Chevignon G."/>
        </authorList>
    </citation>
    <scope>NUCLEOTIDE SEQUENCE [LARGE SCALE GENOMIC DNA]</scope>
    <source>
        <strain evidence="11">ZA17</strain>
        <plasmid evidence="11">phdza17.2</plasmid>
    </source>
</reference>
<evidence type="ECO:0000313" key="10">
    <source>
        <dbReference type="EMBL" id="ATW34849.1"/>
    </source>
</evidence>
<dbReference type="AlphaFoldDB" id="A0A2D3TGB8"/>
<dbReference type="InterPro" id="IPR051162">
    <property type="entry name" value="T4SS_component"/>
</dbReference>
<dbReference type="PANTHER" id="PTHR30121:SF12">
    <property type="entry name" value="TYPE IV SECRETION SYSTEM PROTEIN CAGE"/>
    <property type="match status" value="1"/>
</dbReference>
<keyword evidence="4" id="KW-0547">Nucleotide-binding</keyword>
<feature type="domain" description="CagE TrbE VirB component of type IV transporter system central" evidence="9">
    <location>
        <begin position="273"/>
        <end position="474"/>
    </location>
</feature>
<comment type="similarity">
    <text evidence="2">Belongs to the TrbE/VirB4 family.</text>
</comment>
<dbReference type="Pfam" id="PF03135">
    <property type="entry name" value="CagE_TrbE_VirB"/>
    <property type="match status" value="1"/>
</dbReference>
<keyword evidence="6 8" id="KW-1133">Transmembrane helix</keyword>
<dbReference type="Pfam" id="PF05101">
    <property type="entry name" value="VirB3"/>
    <property type="match status" value="1"/>
</dbReference>